<evidence type="ECO:0000313" key="1">
    <source>
        <dbReference type="EMBL" id="AFA48653.1"/>
    </source>
</evidence>
<dbReference type="AlphaFoldDB" id="H6LJ90"/>
<dbReference type="OrthoDB" id="9794761at2"/>
<dbReference type="HOGENOM" id="CLU_039834_4_1_9"/>
<dbReference type="EMBL" id="CP002987">
    <property type="protein sequence ID" value="AFA48653.1"/>
    <property type="molecule type" value="Genomic_DNA"/>
</dbReference>
<evidence type="ECO:0000313" key="2">
    <source>
        <dbReference type="Proteomes" id="UP000007177"/>
    </source>
</evidence>
<dbReference type="PANTHER" id="PTHR48098">
    <property type="entry name" value="ENTEROCHELIN ESTERASE-RELATED"/>
    <property type="match status" value="1"/>
</dbReference>
<dbReference type="PANTHER" id="PTHR48098:SF6">
    <property type="entry name" value="FERRI-BACILLIBACTIN ESTERASE BESA"/>
    <property type="match status" value="1"/>
</dbReference>
<dbReference type="SUPFAM" id="SSF53474">
    <property type="entry name" value="alpha/beta-Hydrolases"/>
    <property type="match status" value="1"/>
</dbReference>
<organism evidence="1 2">
    <name type="scientific">Acetobacterium woodii (strain ATCC 29683 / DSM 1030 / JCM 2381 / KCTC 1655 / WB1)</name>
    <dbReference type="NCBI Taxonomy" id="931626"/>
    <lineage>
        <taxon>Bacteria</taxon>
        <taxon>Bacillati</taxon>
        <taxon>Bacillota</taxon>
        <taxon>Clostridia</taxon>
        <taxon>Eubacteriales</taxon>
        <taxon>Eubacteriaceae</taxon>
        <taxon>Acetobacterium</taxon>
    </lineage>
</organism>
<dbReference type="InterPro" id="IPR050583">
    <property type="entry name" value="Mycobacterial_A85_antigen"/>
</dbReference>
<dbReference type="Gene3D" id="3.40.50.1820">
    <property type="entry name" value="alpha/beta hydrolase"/>
    <property type="match status" value="1"/>
</dbReference>
<name>H6LJ90_ACEWD</name>
<dbReference type="KEGG" id="awo:Awo_c18740"/>
<proteinExistence type="predicted"/>
<reference evidence="1 2" key="2">
    <citation type="journal article" date="2012" name="PLoS ONE">
        <title>An ancient pathway combining carbon dioxide fixation with the generation and utilization of a sodium ion gradient for ATP synthesis.</title>
        <authorList>
            <person name="Poehlein A."/>
            <person name="Schmidt S."/>
            <person name="Kaster A.K."/>
            <person name="Goenrich M."/>
            <person name="Vollmers J."/>
            <person name="Thurmer A."/>
            <person name="Bertsch J."/>
            <person name="Schuchmann K."/>
            <person name="Voigt B."/>
            <person name="Hecker M."/>
            <person name="Daniel R."/>
            <person name="Thauer R.K."/>
            <person name="Gottschalk G."/>
            <person name="Muller V."/>
        </authorList>
    </citation>
    <scope>NUCLEOTIDE SEQUENCE [LARGE SCALE GENOMIC DNA]</scope>
    <source>
        <strain evidence="2">ATCC 29683 / DSM 1030 / JCM 2381 / KCTC 1655 / WB1</strain>
    </source>
</reference>
<protein>
    <recommendedName>
        <fullName evidence="3">Esterase</fullName>
    </recommendedName>
</protein>
<keyword evidence="2" id="KW-1185">Reference proteome</keyword>
<gene>
    <name evidence="1" type="ordered locus">Awo_c18740</name>
</gene>
<accession>H6LJ90</accession>
<dbReference type="InterPro" id="IPR000801">
    <property type="entry name" value="Esterase-like"/>
</dbReference>
<reference evidence="2" key="1">
    <citation type="submission" date="2011-07" db="EMBL/GenBank/DDBJ databases">
        <title>Complete genome sequence of Acetobacterium woodii.</title>
        <authorList>
            <person name="Poehlein A."/>
            <person name="Schmidt S."/>
            <person name="Kaster A.-K."/>
            <person name="Goenrich M."/>
            <person name="Vollmers J."/>
            <person name="Thuermer A."/>
            <person name="Gottschalk G."/>
            <person name="Thauer R.K."/>
            <person name="Daniel R."/>
            <person name="Mueller V."/>
        </authorList>
    </citation>
    <scope>NUCLEOTIDE SEQUENCE [LARGE SCALE GENOMIC DNA]</scope>
    <source>
        <strain evidence="2">ATCC 29683 / DSM 1030 / JCM 2381 / KCTC 1655 / WB1</strain>
    </source>
</reference>
<dbReference type="eggNOG" id="COG2819">
    <property type="taxonomic scope" value="Bacteria"/>
</dbReference>
<dbReference type="Pfam" id="PF00756">
    <property type="entry name" value="Esterase"/>
    <property type="match status" value="1"/>
</dbReference>
<dbReference type="RefSeq" id="WP_014356253.1">
    <property type="nucleotide sequence ID" value="NC_016894.1"/>
</dbReference>
<evidence type="ECO:0008006" key="3">
    <source>
        <dbReference type="Google" id="ProtNLM"/>
    </source>
</evidence>
<sequence length="223" mass="25351">MKKQIMQIGTRQVSIFSGNNTDSDTIVYMHTSLNDGEQLASELEDVNAVIVTIDGVDWNRELTPWPAKRAFKGGKDFAGGADLYLKELTETLIPMIEERIGLAPSSRFLAGYSLAGLFSIYAIYKTNIFNRIGSISGSLWYDGFLEFMETNHPLLIPERVYFSIGDREKINRNQRFSVVEERTIQTKQQLQRLGSDTLFELNPGNHFDEAILRMAKGLRWICD</sequence>
<dbReference type="Proteomes" id="UP000007177">
    <property type="component" value="Chromosome"/>
</dbReference>
<dbReference type="InterPro" id="IPR029058">
    <property type="entry name" value="AB_hydrolase_fold"/>
</dbReference>